<dbReference type="Proteomes" id="UP000827092">
    <property type="component" value="Unassembled WGS sequence"/>
</dbReference>
<feature type="region of interest" description="Disordered" evidence="2">
    <location>
        <begin position="37"/>
        <end position="75"/>
    </location>
</feature>
<keyword evidence="1" id="KW-0175">Coiled coil</keyword>
<evidence type="ECO:0000256" key="1">
    <source>
        <dbReference type="ARBA" id="ARBA00023054"/>
    </source>
</evidence>
<dbReference type="InterPro" id="IPR037840">
    <property type="entry name" value="PH_Anillin"/>
</dbReference>
<comment type="caution">
    <text evidence="4">The sequence shown here is derived from an EMBL/GenBank/DDBJ whole genome shotgun (WGS) entry which is preliminary data.</text>
</comment>
<feature type="region of interest" description="Disordered" evidence="2">
    <location>
        <begin position="414"/>
        <end position="493"/>
    </location>
</feature>
<feature type="compositionally biased region" description="Acidic residues" evidence="2">
    <location>
        <begin position="325"/>
        <end position="338"/>
    </location>
</feature>
<feature type="region of interest" description="Disordered" evidence="2">
    <location>
        <begin position="309"/>
        <end position="353"/>
    </location>
</feature>
<dbReference type="GO" id="GO:0005826">
    <property type="term" value="C:actomyosin contractile ring"/>
    <property type="evidence" value="ECO:0007669"/>
    <property type="project" value="TreeGrafter"/>
</dbReference>
<dbReference type="SMART" id="SM00233">
    <property type="entry name" value="PH"/>
    <property type="match status" value="1"/>
</dbReference>
<feature type="compositionally biased region" description="Acidic residues" evidence="2">
    <location>
        <begin position="564"/>
        <end position="575"/>
    </location>
</feature>
<feature type="compositionally biased region" description="Basic and acidic residues" evidence="2">
    <location>
        <begin position="514"/>
        <end position="527"/>
    </location>
</feature>
<dbReference type="GO" id="GO:0031106">
    <property type="term" value="P:septin ring organization"/>
    <property type="evidence" value="ECO:0007669"/>
    <property type="project" value="TreeGrafter"/>
</dbReference>
<dbReference type="Gene3D" id="2.30.29.30">
    <property type="entry name" value="Pleckstrin-homology domain (PH domain)/Phosphotyrosine-binding domain (PTB)"/>
    <property type="match status" value="1"/>
</dbReference>
<dbReference type="GO" id="GO:0000281">
    <property type="term" value="P:mitotic cytokinesis"/>
    <property type="evidence" value="ECO:0007669"/>
    <property type="project" value="TreeGrafter"/>
</dbReference>
<feature type="compositionally biased region" description="Basic and acidic residues" evidence="2">
    <location>
        <begin position="259"/>
        <end position="274"/>
    </location>
</feature>
<organism evidence="4 5">
    <name type="scientific">Oedothorax gibbosus</name>
    <dbReference type="NCBI Taxonomy" id="931172"/>
    <lineage>
        <taxon>Eukaryota</taxon>
        <taxon>Metazoa</taxon>
        <taxon>Ecdysozoa</taxon>
        <taxon>Arthropoda</taxon>
        <taxon>Chelicerata</taxon>
        <taxon>Arachnida</taxon>
        <taxon>Araneae</taxon>
        <taxon>Araneomorphae</taxon>
        <taxon>Entelegynae</taxon>
        <taxon>Araneoidea</taxon>
        <taxon>Linyphiidae</taxon>
        <taxon>Erigoninae</taxon>
        <taxon>Oedothorax</taxon>
    </lineage>
</organism>
<dbReference type="Pfam" id="PF00169">
    <property type="entry name" value="PH"/>
    <property type="match status" value="1"/>
</dbReference>
<feature type="compositionally biased region" description="Low complexity" evidence="2">
    <location>
        <begin position="469"/>
        <end position="483"/>
    </location>
</feature>
<evidence type="ECO:0000259" key="3">
    <source>
        <dbReference type="PROSITE" id="PS50003"/>
    </source>
</evidence>
<feature type="compositionally biased region" description="Low complexity" evidence="2">
    <location>
        <begin position="624"/>
        <end position="666"/>
    </location>
</feature>
<dbReference type="InterPro" id="IPR011993">
    <property type="entry name" value="PH-like_dom_sf"/>
</dbReference>
<dbReference type="InterPro" id="IPR001849">
    <property type="entry name" value="PH_domain"/>
</dbReference>
<feature type="compositionally biased region" description="Low complexity" evidence="2">
    <location>
        <begin position="176"/>
        <end position="199"/>
    </location>
</feature>
<dbReference type="EMBL" id="JAFNEN010000007">
    <property type="protein sequence ID" value="KAG8201252.1"/>
    <property type="molecule type" value="Genomic_DNA"/>
</dbReference>
<dbReference type="InterPro" id="IPR012966">
    <property type="entry name" value="AHD"/>
</dbReference>
<feature type="domain" description="PH" evidence="3">
    <location>
        <begin position="984"/>
        <end position="1108"/>
    </location>
</feature>
<dbReference type="Pfam" id="PF08174">
    <property type="entry name" value="Anillin"/>
    <property type="match status" value="1"/>
</dbReference>
<gene>
    <name evidence="4" type="ORF">JTE90_019890</name>
</gene>
<feature type="region of interest" description="Disordered" evidence="2">
    <location>
        <begin position="108"/>
        <end position="141"/>
    </location>
</feature>
<feature type="region of interest" description="Disordered" evidence="2">
    <location>
        <begin position="514"/>
        <end position="585"/>
    </location>
</feature>
<keyword evidence="5" id="KW-1185">Reference proteome</keyword>
<reference evidence="4 5" key="1">
    <citation type="journal article" date="2022" name="Nat. Ecol. Evol.">
        <title>A masculinizing supergene underlies an exaggerated male reproductive morph in a spider.</title>
        <authorList>
            <person name="Hendrickx F."/>
            <person name="De Corte Z."/>
            <person name="Sonet G."/>
            <person name="Van Belleghem S.M."/>
            <person name="Kostlbacher S."/>
            <person name="Vangestel C."/>
        </authorList>
    </citation>
    <scope>NUCLEOTIDE SEQUENCE [LARGE SCALE GENOMIC DNA]</scope>
    <source>
        <strain evidence="4">W744_W776</strain>
    </source>
</reference>
<feature type="compositionally biased region" description="Polar residues" evidence="2">
    <location>
        <begin position="112"/>
        <end position="138"/>
    </location>
</feature>
<accession>A0AAV6VWD6</accession>
<dbReference type="AlphaFoldDB" id="A0AAV6VWD6"/>
<proteinExistence type="predicted"/>
<evidence type="ECO:0000256" key="2">
    <source>
        <dbReference type="SAM" id="MobiDB-lite"/>
    </source>
</evidence>
<dbReference type="SUPFAM" id="SSF50729">
    <property type="entry name" value="PH domain-like"/>
    <property type="match status" value="1"/>
</dbReference>
<evidence type="ECO:0000313" key="4">
    <source>
        <dbReference type="EMBL" id="KAG8201252.1"/>
    </source>
</evidence>
<dbReference type="PANTHER" id="PTHR21538">
    <property type="entry name" value="ANILLIN/RHOTEKIN RTKN"/>
    <property type="match status" value="1"/>
</dbReference>
<feature type="compositionally biased region" description="Low complexity" evidence="2">
    <location>
        <begin position="430"/>
        <end position="460"/>
    </location>
</feature>
<dbReference type="PROSITE" id="PS50003">
    <property type="entry name" value="PH_DOMAIN"/>
    <property type="match status" value="1"/>
</dbReference>
<dbReference type="GO" id="GO:0000915">
    <property type="term" value="P:actomyosin contractile ring assembly"/>
    <property type="evidence" value="ECO:0007669"/>
    <property type="project" value="TreeGrafter"/>
</dbReference>
<feature type="compositionally biased region" description="Acidic residues" evidence="2">
    <location>
        <begin position="530"/>
        <end position="549"/>
    </location>
</feature>
<dbReference type="PANTHER" id="PTHR21538:SF23">
    <property type="entry name" value="ANILLIN"/>
    <property type="match status" value="1"/>
</dbReference>
<dbReference type="InterPro" id="IPR051364">
    <property type="entry name" value="Cytokinesis/Rho-signaling"/>
</dbReference>
<feature type="region of interest" description="Disordered" evidence="2">
    <location>
        <begin position="156"/>
        <end position="279"/>
    </location>
</feature>
<sequence length="1126" mass="126102">MDLDDSFTEKLLRRAKARKEYLTTKKTESPIICSKKRPVLSEESQILSEDLEDVATDESPKRQRLSLPSEDNEYEKENVVMDDIEEEEAFVPYKAAANRGLAALKNKHNGDSIESNHGSSTKENYPQTYTFSTPSTELCSGGRKTRLANLAANINQWEDDSNHPTNNVVLSKKPASNSHNYSTTSSSSSSGSKSSVSETHSVESKSFVFKNNSHNCDSKSSVSKTNSTDWKSSVLKNSSRETDIQISSSGAKSTFVFGESERPRVPPVSSKDDIVSGVGGNSGIAKKIGVWEQAVQAALETHANVKSPMKASVNVQSNIEPERESSDEESYEEEDEKEFDNNNFRQEEPKLNNKHMFENVQKNENLDKSFEPTDLPLSARKALFEKALLCGNTQPSMPPEKLSVAQKAKMFETATKTNTKPKLPSNFVAPKSSSPMKSTKTVQVHQSPSKAVVASVPKSSPIKKLTHTNQVQQQQSVKNVANNLHPKEAAGNVVGEKKEISSLVNHWENLVQKEEQIKRENARKYQNSDEMYESEEELEDQQEDSVSDLESEHHDQESEINYNDQEETVDPIDESQSDHDISDSEQEVFNSNKFTAEASLTNFDIDTDYTTDNDAGSLYGRPNSNYDSMSSESISMKSSTSEPQSYSVTKSQTSSTGSSTSSYRASDLNEEVFQRPSSVSIESPLCHTVSFYRKQKQVVRTPPKQTIVRREPIAEEDMEDEDQTEMIQERIRMLQEENVRHEAVISQTSQALNLCVATAEFSGSTEQVEGERLLLIATQKRQACLNEIQRLKSHGAQGQVIAEGSGTLTISDIQLPLKQTFIAAQLEGKINDAVHYFLCLIRHGSQVIVTQMVSTADKVSDGTLHFTNHIKLQKLPSDFSVVFEVYGLQTKKEVLPHDKKYHIKKEKGTLTPKKKKGDAKLLFPGISSPGGPHAVRSPSFSVIGYTRFTIQNHNKKIFTLDKVPFSSPLEGVLKVHLHLHAEHKVVEKGFLTMFEDVSGFGAWHRRWCSLDSRHLSFWKYPDDEAKKEPIGVIDLRQCVTAQVKLVSRDVCARPHTFQLLTVRPPARGDKNTLVSQKLDTLTSTKHLISADTKEERITWCNKLNEALTNLRKWDPKALRPIEEKQE</sequence>
<dbReference type="CDD" id="cd01263">
    <property type="entry name" value="PH_anillin"/>
    <property type="match status" value="1"/>
</dbReference>
<dbReference type="FunFam" id="2.30.29.30:FF:000111">
    <property type="entry name" value="anillin isoform X1"/>
    <property type="match status" value="1"/>
</dbReference>
<feature type="region of interest" description="Disordered" evidence="2">
    <location>
        <begin position="606"/>
        <end position="667"/>
    </location>
</feature>
<feature type="compositionally biased region" description="Polar residues" evidence="2">
    <location>
        <begin position="209"/>
        <end position="237"/>
    </location>
</feature>
<protein>
    <recommendedName>
        <fullName evidence="3">PH domain-containing protein</fullName>
    </recommendedName>
</protein>
<evidence type="ECO:0000313" key="5">
    <source>
        <dbReference type="Proteomes" id="UP000827092"/>
    </source>
</evidence>
<name>A0AAV6VWD6_9ARAC</name>